<evidence type="ECO:0000313" key="3">
    <source>
        <dbReference type="EMBL" id="GIH71536.1"/>
    </source>
</evidence>
<feature type="domain" description="LTD" evidence="2">
    <location>
        <begin position="22"/>
        <end position="143"/>
    </location>
</feature>
<dbReference type="Pfam" id="PF00932">
    <property type="entry name" value="LTD"/>
    <property type="match status" value="1"/>
</dbReference>
<evidence type="ECO:0000259" key="2">
    <source>
        <dbReference type="PROSITE" id="PS51841"/>
    </source>
</evidence>
<dbReference type="Gene3D" id="2.60.40.1260">
    <property type="entry name" value="Lamin Tail domain"/>
    <property type="match status" value="1"/>
</dbReference>
<organism evidence="3 4">
    <name type="scientific">Sphaerimonospora thailandensis</name>
    <dbReference type="NCBI Taxonomy" id="795644"/>
    <lineage>
        <taxon>Bacteria</taxon>
        <taxon>Bacillati</taxon>
        <taxon>Actinomycetota</taxon>
        <taxon>Actinomycetes</taxon>
        <taxon>Streptosporangiales</taxon>
        <taxon>Streptosporangiaceae</taxon>
        <taxon>Sphaerimonospora</taxon>
    </lineage>
</organism>
<accession>A0A8J3W189</accession>
<keyword evidence="4" id="KW-1185">Reference proteome</keyword>
<keyword evidence="1" id="KW-0732">Signal</keyword>
<dbReference type="Proteomes" id="UP000610966">
    <property type="component" value="Unassembled WGS sequence"/>
</dbReference>
<dbReference type="SUPFAM" id="SSF74853">
    <property type="entry name" value="Lamin A/C globular tail domain"/>
    <property type="match status" value="1"/>
</dbReference>
<protein>
    <recommendedName>
        <fullName evidence="2">LTD domain-containing protein</fullName>
    </recommendedName>
</protein>
<evidence type="ECO:0000256" key="1">
    <source>
        <dbReference type="SAM" id="SignalP"/>
    </source>
</evidence>
<gene>
    <name evidence="3" type="ORF">Mth01_37890</name>
</gene>
<proteinExistence type="predicted"/>
<feature type="signal peptide" evidence="1">
    <location>
        <begin position="1"/>
        <end position="26"/>
    </location>
</feature>
<dbReference type="EMBL" id="BOOG01000036">
    <property type="protein sequence ID" value="GIH71536.1"/>
    <property type="molecule type" value="Genomic_DNA"/>
</dbReference>
<name>A0A8J3W189_9ACTN</name>
<dbReference type="AlphaFoldDB" id="A0A8J3W189"/>
<dbReference type="InterPro" id="IPR001322">
    <property type="entry name" value="Lamin_tail_dom"/>
</dbReference>
<comment type="caution">
    <text evidence="3">The sequence shown here is derived from an EMBL/GenBank/DDBJ whole genome shotgun (WGS) entry which is preliminary data.</text>
</comment>
<dbReference type="InterPro" id="IPR036415">
    <property type="entry name" value="Lamin_tail_dom_sf"/>
</dbReference>
<sequence length="149" mass="16658">MRHVSLIVGTLVAAVTVPLAAGPAQAARPAVEITKIYYNSPGSDRGGNRSLNAEYITIRNNTKKKISLKGWTIRDKTGFRYTFGKVALKSGKKLTLHTGQGRDGTRDVYWNRRWYVWNNTGDKAYLRNDAGKLIDSCAYKGTRRGYKNC</sequence>
<evidence type="ECO:0000313" key="4">
    <source>
        <dbReference type="Proteomes" id="UP000610966"/>
    </source>
</evidence>
<feature type="chain" id="PRO_5035190133" description="LTD domain-containing protein" evidence="1">
    <location>
        <begin position="27"/>
        <end position="149"/>
    </location>
</feature>
<dbReference type="PROSITE" id="PS51841">
    <property type="entry name" value="LTD"/>
    <property type="match status" value="1"/>
</dbReference>
<reference evidence="3" key="1">
    <citation type="submission" date="2021-01" db="EMBL/GenBank/DDBJ databases">
        <title>Whole genome shotgun sequence of Sphaerimonospora thailandensis NBRC 107569.</title>
        <authorList>
            <person name="Komaki H."/>
            <person name="Tamura T."/>
        </authorList>
    </citation>
    <scope>NUCLEOTIDE SEQUENCE</scope>
    <source>
        <strain evidence="3">NBRC 107569</strain>
    </source>
</reference>
<dbReference type="RefSeq" id="WP_204017235.1">
    <property type="nucleotide sequence ID" value="NZ_BOOG01000036.1"/>
</dbReference>